<gene>
    <name evidence="1" type="ORF">Sradi_5110400</name>
</gene>
<dbReference type="InterPro" id="IPR004242">
    <property type="entry name" value="Transposase_21"/>
</dbReference>
<proteinExistence type="predicted"/>
<accession>A0AAW2M2Q9</accession>
<dbReference type="PANTHER" id="PTHR10775">
    <property type="entry name" value="OS08G0208400 PROTEIN"/>
    <property type="match status" value="1"/>
</dbReference>
<reference evidence="1" key="2">
    <citation type="journal article" date="2024" name="Plant">
        <title>Genomic evolution and insights into agronomic trait innovations of Sesamum species.</title>
        <authorList>
            <person name="Miao H."/>
            <person name="Wang L."/>
            <person name="Qu L."/>
            <person name="Liu H."/>
            <person name="Sun Y."/>
            <person name="Le M."/>
            <person name="Wang Q."/>
            <person name="Wei S."/>
            <person name="Zheng Y."/>
            <person name="Lin W."/>
            <person name="Duan Y."/>
            <person name="Cao H."/>
            <person name="Xiong S."/>
            <person name="Wang X."/>
            <person name="Wei L."/>
            <person name="Li C."/>
            <person name="Ma Q."/>
            <person name="Ju M."/>
            <person name="Zhao R."/>
            <person name="Li G."/>
            <person name="Mu C."/>
            <person name="Tian Q."/>
            <person name="Mei H."/>
            <person name="Zhang T."/>
            <person name="Gao T."/>
            <person name="Zhang H."/>
        </authorList>
    </citation>
    <scope>NUCLEOTIDE SEQUENCE</scope>
    <source>
        <strain evidence="1">G02</strain>
    </source>
</reference>
<sequence length="179" mass="21006">MTPCLQRLYSLRVTAEHIMQHATHHIEEGSMCHPSDGEAWKHFDRMYPDFAEEPRNVRLDLCTDGFAPHGQCNRTYLFWSVIISPYNLPLSMCMNFEYIFLTMVIPGVPNSKRLIDMYLEPLIEELLQLWHVGVRTYHHATDGVFMMWAALMWTVNGLPVYGMTSRWSTARVMDVRMYE</sequence>
<dbReference type="AlphaFoldDB" id="A0AAW2M2Q9"/>
<comment type="caution">
    <text evidence="1">The sequence shown here is derived from an EMBL/GenBank/DDBJ whole genome shotgun (WGS) entry which is preliminary data.</text>
</comment>
<evidence type="ECO:0000313" key="1">
    <source>
        <dbReference type="EMBL" id="KAL0325411.1"/>
    </source>
</evidence>
<reference evidence="1" key="1">
    <citation type="submission" date="2020-06" db="EMBL/GenBank/DDBJ databases">
        <authorList>
            <person name="Li T."/>
            <person name="Hu X."/>
            <person name="Zhang T."/>
            <person name="Song X."/>
            <person name="Zhang H."/>
            <person name="Dai N."/>
            <person name="Sheng W."/>
            <person name="Hou X."/>
            <person name="Wei L."/>
        </authorList>
    </citation>
    <scope>NUCLEOTIDE SEQUENCE</scope>
    <source>
        <strain evidence="1">G02</strain>
        <tissue evidence="1">Leaf</tissue>
    </source>
</reference>
<dbReference type="Pfam" id="PF02992">
    <property type="entry name" value="Transposase_21"/>
    <property type="match status" value="1"/>
</dbReference>
<name>A0AAW2M2Q9_SESRA</name>
<organism evidence="1">
    <name type="scientific">Sesamum radiatum</name>
    <name type="common">Black benniseed</name>
    <dbReference type="NCBI Taxonomy" id="300843"/>
    <lineage>
        <taxon>Eukaryota</taxon>
        <taxon>Viridiplantae</taxon>
        <taxon>Streptophyta</taxon>
        <taxon>Embryophyta</taxon>
        <taxon>Tracheophyta</taxon>
        <taxon>Spermatophyta</taxon>
        <taxon>Magnoliopsida</taxon>
        <taxon>eudicotyledons</taxon>
        <taxon>Gunneridae</taxon>
        <taxon>Pentapetalae</taxon>
        <taxon>asterids</taxon>
        <taxon>lamiids</taxon>
        <taxon>Lamiales</taxon>
        <taxon>Pedaliaceae</taxon>
        <taxon>Sesamum</taxon>
    </lineage>
</organism>
<protein>
    <submittedName>
        <fullName evidence="1">Uncharacterized protein</fullName>
    </submittedName>
</protein>
<dbReference type="PANTHER" id="PTHR10775:SF188">
    <property type="entry name" value="TRANSPOSASE-ASSOCIATED DOMAIN-CONTAINING PROTEIN"/>
    <property type="match status" value="1"/>
</dbReference>
<dbReference type="EMBL" id="JACGWJ010000023">
    <property type="protein sequence ID" value="KAL0325411.1"/>
    <property type="molecule type" value="Genomic_DNA"/>
</dbReference>